<keyword evidence="2 9" id="KW-0813">Transport</keyword>
<feature type="compositionally biased region" description="Pro residues" evidence="10">
    <location>
        <begin position="1"/>
        <end position="11"/>
    </location>
</feature>
<keyword evidence="5 9" id="KW-0653">Protein transport</keyword>
<dbReference type="InterPro" id="IPR005578">
    <property type="entry name" value="Yif1_fam"/>
</dbReference>
<comment type="similarity">
    <text evidence="1 9">Belongs to the YIF1 family.</text>
</comment>
<dbReference type="GO" id="GO:0006888">
    <property type="term" value="P:endoplasmic reticulum to Golgi vesicle-mediated transport"/>
    <property type="evidence" value="ECO:0007669"/>
    <property type="project" value="UniProtKB-UniRule"/>
</dbReference>
<feature type="transmembrane region" description="Helical" evidence="9">
    <location>
        <begin position="203"/>
        <end position="225"/>
    </location>
</feature>
<name>W9XTQ3_9EURO</name>
<evidence type="ECO:0000256" key="3">
    <source>
        <dbReference type="ARBA" id="ARBA00022692"/>
    </source>
</evidence>
<dbReference type="GO" id="GO:0015031">
    <property type="term" value="P:protein transport"/>
    <property type="evidence" value="ECO:0007669"/>
    <property type="project" value="UniProtKB-KW"/>
</dbReference>
<evidence type="ECO:0000256" key="6">
    <source>
        <dbReference type="ARBA" id="ARBA00022989"/>
    </source>
</evidence>
<evidence type="ECO:0000256" key="2">
    <source>
        <dbReference type="ARBA" id="ARBA00022448"/>
    </source>
</evidence>
<dbReference type="PANTHER" id="PTHR14083">
    <property type="entry name" value="YIP1 INTERACTING FACTOR HOMOLOG YIF1 PROTEIN"/>
    <property type="match status" value="1"/>
</dbReference>
<evidence type="ECO:0000256" key="4">
    <source>
        <dbReference type="ARBA" id="ARBA00022824"/>
    </source>
</evidence>
<proteinExistence type="inferred from homology"/>
<dbReference type="OrthoDB" id="337750at2759"/>
<evidence type="ECO:0000313" key="12">
    <source>
        <dbReference type="Proteomes" id="UP000019484"/>
    </source>
</evidence>
<dbReference type="GO" id="GO:0000139">
    <property type="term" value="C:Golgi membrane"/>
    <property type="evidence" value="ECO:0007669"/>
    <property type="project" value="UniProtKB-SubCell"/>
</dbReference>
<dbReference type="HOGENOM" id="CLU_047877_2_0_1"/>
<gene>
    <name evidence="11" type="ORF">A1O1_08490</name>
</gene>
<keyword evidence="8 9" id="KW-0472">Membrane</keyword>
<dbReference type="AlphaFoldDB" id="W9XTQ3"/>
<keyword evidence="6 9" id="KW-1133">Transmembrane helix</keyword>
<keyword evidence="7 9" id="KW-0333">Golgi apparatus</keyword>
<dbReference type="GeneID" id="19163339"/>
<evidence type="ECO:0000256" key="9">
    <source>
        <dbReference type="RuleBase" id="RU368073"/>
    </source>
</evidence>
<feature type="transmembrane region" description="Helical" evidence="9">
    <location>
        <begin position="237"/>
        <end position="258"/>
    </location>
</feature>
<dbReference type="EMBL" id="AMWN01000008">
    <property type="protein sequence ID" value="EXJ80346.1"/>
    <property type="molecule type" value="Genomic_DNA"/>
</dbReference>
<evidence type="ECO:0000256" key="1">
    <source>
        <dbReference type="ARBA" id="ARBA00009727"/>
    </source>
</evidence>
<dbReference type="GO" id="GO:0005789">
    <property type="term" value="C:endoplasmic reticulum membrane"/>
    <property type="evidence" value="ECO:0007669"/>
    <property type="project" value="UniProtKB-SubCell"/>
</dbReference>
<dbReference type="PANTHER" id="PTHR14083:SF0">
    <property type="entry name" value="YIP1D-INTERACTING FACTOR 1, ISOFORM C"/>
    <property type="match status" value="1"/>
</dbReference>
<reference evidence="11 12" key="1">
    <citation type="submission" date="2013-03" db="EMBL/GenBank/DDBJ databases">
        <title>The Genome Sequence of Capronia coronata CBS 617.96.</title>
        <authorList>
            <consortium name="The Broad Institute Genomics Platform"/>
            <person name="Cuomo C."/>
            <person name="de Hoog S."/>
            <person name="Gorbushina A."/>
            <person name="Walker B."/>
            <person name="Young S.K."/>
            <person name="Zeng Q."/>
            <person name="Gargeya S."/>
            <person name="Fitzgerald M."/>
            <person name="Haas B."/>
            <person name="Abouelleil A."/>
            <person name="Allen A.W."/>
            <person name="Alvarado L."/>
            <person name="Arachchi H.M."/>
            <person name="Berlin A.M."/>
            <person name="Chapman S.B."/>
            <person name="Gainer-Dewar J."/>
            <person name="Goldberg J."/>
            <person name="Griggs A."/>
            <person name="Gujja S."/>
            <person name="Hansen M."/>
            <person name="Howarth C."/>
            <person name="Imamovic A."/>
            <person name="Ireland A."/>
            <person name="Larimer J."/>
            <person name="McCowan C."/>
            <person name="Murphy C."/>
            <person name="Pearson M."/>
            <person name="Poon T.W."/>
            <person name="Priest M."/>
            <person name="Roberts A."/>
            <person name="Saif S."/>
            <person name="Shea T."/>
            <person name="Sisk P."/>
            <person name="Sykes S."/>
            <person name="Wortman J."/>
            <person name="Nusbaum C."/>
            <person name="Birren B."/>
        </authorList>
    </citation>
    <scope>NUCLEOTIDE SEQUENCE [LARGE SCALE GENOMIC DNA]</scope>
    <source>
        <strain evidence="11 12">CBS 617.96</strain>
    </source>
</reference>
<evidence type="ECO:0000256" key="5">
    <source>
        <dbReference type="ARBA" id="ARBA00022927"/>
    </source>
</evidence>
<keyword evidence="12" id="KW-1185">Reference proteome</keyword>
<dbReference type="Pfam" id="PF03878">
    <property type="entry name" value="YIF1"/>
    <property type="match status" value="1"/>
</dbReference>
<feature type="transmembrane region" description="Helical" evidence="9">
    <location>
        <begin position="175"/>
        <end position="197"/>
    </location>
</feature>
<comment type="function">
    <text evidence="9">Has a role in transport between endoplasmic reticulum and Golgi.</text>
</comment>
<dbReference type="GO" id="GO:0030134">
    <property type="term" value="C:COPII-coated ER to Golgi transport vesicle"/>
    <property type="evidence" value="ECO:0007669"/>
    <property type="project" value="TreeGrafter"/>
</dbReference>
<evidence type="ECO:0000256" key="8">
    <source>
        <dbReference type="ARBA" id="ARBA00023136"/>
    </source>
</evidence>
<protein>
    <recommendedName>
        <fullName evidence="9">Protein YIF1</fullName>
    </recommendedName>
</protein>
<feature type="transmembrane region" description="Helical" evidence="9">
    <location>
        <begin position="323"/>
        <end position="341"/>
    </location>
</feature>
<dbReference type="GO" id="GO:0005793">
    <property type="term" value="C:endoplasmic reticulum-Golgi intermediate compartment"/>
    <property type="evidence" value="ECO:0007669"/>
    <property type="project" value="UniProtKB-UniRule"/>
</dbReference>
<feature type="region of interest" description="Disordered" evidence="10">
    <location>
        <begin position="1"/>
        <end position="67"/>
    </location>
</feature>
<dbReference type="STRING" id="1182541.W9XTQ3"/>
<accession>W9XTQ3</accession>
<feature type="transmembrane region" description="Helical" evidence="9">
    <location>
        <begin position="270"/>
        <end position="288"/>
    </location>
</feature>
<feature type="compositionally biased region" description="Polar residues" evidence="10">
    <location>
        <begin position="37"/>
        <end position="54"/>
    </location>
</feature>
<comment type="subcellular location">
    <subcellularLocation>
        <location evidence="9">Endoplasmic reticulum membrane</location>
        <topology evidence="9">Multi-pass membrane protein</topology>
    </subcellularLocation>
    <subcellularLocation>
        <location evidence="9">Golgi apparatus membrane</location>
        <topology evidence="9">Multi-pass membrane protein</topology>
    </subcellularLocation>
</comment>
<comment type="caution">
    <text evidence="11">The sequence shown here is derived from an EMBL/GenBank/DDBJ whole genome shotgun (WGS) entry which is preliminary data.</text>
</comment>
<evidence type="ECO:0000256" key="10">
    <source>
        <dbReference type="SAM" id="MobiDB-lite"/>
    </source>
</evidence>
<keyword evidence="4 9" id="KW-0256">Endoplasmic reticulum</keyword>
<dbReference type="eggNOG" id="KOG3094">
    <property type="taxonomic scope" value="Eukaryota"/>
</dbReference>
<sequence length="360" mass="39921">MQRAPFPPPQKSPELFHPRPQHISQVPNLRSPPPPVSQHSAQPPQVNSYGNPYQSSPAAGSGGGGFGPSFNFMNDPAAQMGFQVGQTAMKAGQEYVEQNLNRYISVSALKHYFNVSNSYVLRKLLLVLFPWRHKPWTRQQARMTTSSTAADGTMAQQTHSFRYLPPRDDLNSPDMYIPIMALITYILLSTVLAGIRGSFHPELLGSITSTAIAVVVFEIIVLKLAMYMLSITNDSQLLDLVAYSGYKFVGVIVTLFVSEVLTGGKGTNNWVGWTLFLYTWYANAFFLLRSLKYVLLPDSSSDPAAMTGGGSYTIARAQKNRRTYFLALYAFLVQMLFMWILSREEAAVKTVANKISGPKA</sequence>
<dbReference type="RefSeq" id="XP_007727540.1">
    <property type="nucleotide sequence ID" value="XM_007729350.1"/>
</dbReference>
<dbReference type="Proteomes" id="UP000019484">
    <property type="component" value="Unassembled WGS sequence"/>
</dbReference>
<evidence type="ECO:0000256" key="7">
    <source>
        <dbReference type="ARBA" id="ARBA00023034"/>
    </source>
</evidence>
<organism evidence="11 12">
    <name type="scientific">Capronia coronata CBS 617.96</name>
    <dbReference type="NCBI Taxonomy" id="1182541"/>
    <lineage>
        <taxon>Eukaryota</taxon>
        <taxon>Fungi</taxon>
        <taxon>Dikarya</taxon>
        <taxon>Ascomycota</taxon>
        <taxon>Pezizomycotina</taxon>
        <taxon>Eurotiomycetes</taxon>
        <taxon>Chaetothyriomycetidae</taxon>
        <taxon>Chaetothyriales</taxon>
        <taxon>Herpotrichiellaceae</taxon>
        <taxon>Capronia</taxon>
    </lineage>
</organism>
<evidence type="ECO:0000313" key="11">
    <source>
        <dbReference type="EMBL" id="EXJ80346.1"/>
    </source>
</evidence>
<keyword evidence="3 9" id="KW-0812">Transmembrane</keyword>